<feature type="transmembrane region" description="Helical" evidence="6">
    <location>
        <begin position="103"/>
        <end position="122"/>
    </location>
</feature>
<feature type="transmembrane region" description="Helical" evidence="6">
    <location>
        <begin position="12"/>
        <end position="37"/>
    </location>
</feature>
<sequence>MLSSYRAVIRNYPFRTLWLGQIISQIALNMLSFVLAIQVYQRTYSNTAVSLMMLTFGIPAIVFGILAGGIVDRFDKRKILMFCNFSRFLILLAYFIFYDNLLMLYVLSVAISIVTQLFIPAEGPSIPQLLSREYLLPANSLFTVSFYLTTILGSIAAGPSLGLLGSQPIYLILSAFMLLAYLFTSRLPQLAAEKQLSAPFNLISLARPILEGLIFIYRHKRIKQSLYLLTFSQALIATLAVLAPGFAHKILMTDITASSLLVLGPSALGLVSGAMLVGVCGRRFLRGSLILTGIVATGVSLILLSLFSSGANGVVLYFILFLLFIIGISNSLINVPSSTILQEETETRVRGRIYGVLTSLTGGFSILPVLFSGLLADIVGIANTLITIGIFVLGIGIFYVIQRHKIIALNG</sequence>
<dbReference type="STRING" id="1618443.UV73_C0009G0020"/>
<feature type="transmembrane region" description="Helical" evidence="6">
    <location>
        <begin position="226"/>
        <end position="247"/>
    </location>
</feature>
<reference evidence="8 9" key="1">
    <citation type="journal article" date="2015" name="Nature">
        <title>rRNA introns, odd ribosomes, and small enigmatic genomes across a large radiation of phyla.</title>
        <authorList>
            <person name="Brown C.T."/>
            <person name="Hug L.A."/>
            <person name="Thomas B.C."/>
            <person name="Sharon I."/>
            <person name="Castelle C.J."/>
            <person name="Singh A."/>
            <person name="Wilkins M.J."/>
            <person name="Williams K.H."/>
            <person name="Banfield J.F."/>
        </authorList>
    </citation>
    <scope>NUCLEOTIDE SEQUENCE [LARGE SCALE GENOMIC DNA]</scope>
</reference>
<feature type="transmembrane region" description="Helical" evidence="6">
    <location>
        <begin position="314"/>
        <end position="333"/>
    </location>
</feature>
<evidence type="ECO:0000259" key="7">
    <source>
        <dbReference type="PROSITE" id="PS50850"/>
    </source>
</evidence>
<dbReference type="AlphaFoldDB" id="A0A0G1DG86"/>
<keyword evidence="3 6" id="KW-0812">Transmembrane</keyword>
<accession>A0A0G1DG86</accession>
<dbReference type="EMBL" id="LCFP01000009">
    <property type="protein sequence ID" value="KKS96669.1"/>
    <property type="molecule type" value="Genomic_DNA"/>
</dbReference>
<protein>
    <submittedName>
        <fullName evidence="8">Major facilitator superfamily protein</fullName>
    </submittedName>
</protein>
<evidence type="ECO:0000256" key="3">
    <source>
        <dbReference type="ARBA" id="ARBA00022692"/>
    </source>
</evidence>
<keyword evidence="4 6" id="KW-1133">Transmembrane helix</keyword>
<dbReference type="SUPFAM" id="SSF103473">
    <property type="entry name" value="MFS general substrate transporter"/>
    <property type="match status" value="1"/>
</dbReference>
<dbReference type="Proteomes" id="UP000034894">
    <property type="component" value="Unassembled WGS sequence"/>
</dbReference>
<keyword evidence="2" id="KW-1003">Cell membrane</keyword>
<feature type="transmembrane region" description="Helical" evidence="6">
    <location>
        <begin position="289"/>
        <end position="308"/>
    </location>
</feature>
<dbReference type="GO" id="GO:0005886">
    <property type="term" value="C:plasma membrane"/>
    <property type="evidence" value="ECO:0007669"/>
    <property type="project" value="UniProtKB-SubCell"/>
</dbReference>
<dbReference type="PANTHER" id="PTHR23513">
    <property type="entry name" value="INTEGRAL MEMBRANE EFFLUX PROTEIN-RELATED"/>
    <property type="match status" value="1"/>
</dbReference>
<gene>
    <name evidence="8" type="ORF">UV73_C0009G0020</name>
</gene>
<keyword evidence="5 6" id="KW-0472">Membrane</keyword>
<evidence type="ECO:0000256" key="5">
    <source>
        <dbReference type="ARBA" id="ARBA00023136"/>
    </source>
</evidence>
<dbReference type="Gene3D" id="1.20.1250.20">
    <property type="entry name" value="MFS general substrate transporter like domains"/>
    <property type="match status" value="1"/>
</dbReference>
<evidence type="ECO:0000313" key="8">
    <source>
        <dbReference type="EMBL" id="KKS96669.1"/>
    </source>
</evidence>
<feature type="transmembrane region" description="Helical" evidence="6">
    <location>
        <begin position="259"/>
        <end position="277"/>
    </location>
</feature>
<comment type="subcellular location">
    <subcellularLocation>
        <location evidence="1">Cell membrane</location>
        <topology evidence="1">Multi-pass membrane protein</topology>
    </subcellularLocation>
</comment>
<dbReference type="InterPro" id="IPR020846">
    <property type="entry name" value="MFS_dom"/>
</dbReference>
<organism evidence="8 9">
    <name type="scientific">Candidatus Gottesmanbacteria bacterium GW2011_GWA2_43_14</name>
    <dbReference type="NCBI Taxonomy" id="1618443"/>
    <lineage>
        <taxon>Bacteria</taxon>
        <taxon>Candidatus Gottesmaniibacteriota</taxon>
    </lineage>
</organism>
<evidence type="ECO:0000256" key="2">
    <source>
        <dbReference type="ARBA" id="ARBA00022475"/>
    </source>
</evidence>
<dbReference type="Pfam" id="PF07690">
    <property type="entry name" value="MFS_1"/>
    <property type="match status" value="1"/>
</dbReference>
<dbReference type="PROSITE" id="PS50850">
    <property type="entry name" value="MFS"/>
    <property type="match status" value="1"/>
</dbReference>
<evidence type="ECO:0000256" key="1">
    <source>
        <dbReference type="ARBA" id="ARBA00004651"/>
    </source>
</evidence>
<feature type="transmembrane region" description="Helical" evidence="6">
    <location>
        <begin position="49"/>
        <end position="67"/>
    </location>
</feature>
<feature type="transmembrane region" description="Helical" evidence="6">
    <location>
        <begin position="169"/>
        <end position="187"/>
    </location>
</feature>
<evidence type="ECO:0000313" key="9">
    <source>
        <dbReference type="Proteomes" id="UP000034894"/>
    </source>
</evidence>
<feature type="transmembrane region" description="Helical" evidence="6">
    <location>
        <begin position="381"/>
        <end position="401"/>
    </location>
</feature>
<feature type="transmembrane region" description="Helical" evidence="6">
    <location>
        <begin position="134"/>
        <end position="157"/>
    </location>
</feature>
<dbReference type="PANTHER" id="PTHR23513:SF6">
    <property type="entry name" value="MAJOR FACILITATOR SUPERFAMILY ASSOCIATED DOMAIN-CONTAINING PROTEIN"/>
    <property type="match status" value="1"/>
</dbReference>
<evidence type="ECO:0000256" key="6">
    <source>
        <dbReference type="SAM" id="Phobius"/>
    </source>
</evidence>
<dbReference type="CDD" id="cd06173">
    <property type="entry name" value="MFS_MefA_like"/>
    <property type="match status" value="1"/>
</dbReference>
<feature type="transmembrane region" description="Helical" evidence="6">
    <location>
        <begin position="353"/>
        <end position="375"/>
    </location>
</feature>
<feature type="domain" description="Major facilitator superfamily (MFS) profile" evidence="7">
    <location>
        <begin position="13"/>
        <end position="406"/>
    </location>
</feature>
<dbReference type="InterPro" id="IPR011701">
    <property type="entry name" value="MFS"/>
</dbReference>
<proteinExistence type="predicted"/>
<dbReference type="InterPro" id="IPR036259">
    <property type="entry name" value="MFS_trans_sf"/>
</dbReference>
<evidence type="ECO:0000256" key="4">
    <source>
        <dbReference type="ARBA" id="ARBA00022989"/>
    </source>
</evidence>
<dbReference type="GO" id="GO:0022857">
    <property type="term" value="F:transmembrane transporter activity"/>
    <property type="evidence" value="ECO:0007669"/>
    <property type="project" value="InterPro"/>
</dbReference>
<name>A0A0G1DG86_9BACT</name>
<comment type="caution">
    <text evidence="8">The sequence shown here is derived from an EMBL/GenBank/DDBJ whole genome shotgun (WGS) entry which is preliminary data.</text>
</comment>